<evidence type="ECO:0000313" key="1">
    <source>
        <dbReference type="EMBL" id="MDP5275568.1"/>
    </source>
</evidence>
<gene>
    <name evidence="1" type="ORF">Q5Y73_15770</name>
</gene>
<name>A0ABT9J1X2_9BACL</name>
<comment type="caution">
    <text evidence="1">The sequence shown here is derived from an EMBL/GenBank/DDBJ whole genome shotgun (WGS) entry which is preliminary data.</text>
</comment>
<sequence length="170" mass="18288">MGSFEENICNCCFCPMQHVLKQFIGEEVTVNTILTFINGTLIVKIDAVEKFNIIGTNQSNEPPTPICVPISKMLGFIPMNPKPINLIPNKKNNKGDCVCLEEAVTNKLKVNDTVDIGIGASSFTVTAVGEGVVVLVSNDDGSQNIVSTCTGIQLVQSVMNSQVNSTVKRL</sequence>
<dbReference type="RefSeq" id="WP_305992874.1">
    <property type="nucleotide sequence ID" value="NZ_JAVAMP010000008.1"/>
</dbReference>
<protein>
    <submittedName>
        <fullName evidence="1">Uncharacterized protein</fullName>
    </submittedName>
</protein>
<organism evidence="1 2">
    <name type="scientific">Chengkuizengella axinellae</name>
    <dbReference type="NCBI Taxonomy" id="3064388"/>
    <lineage>
        <taxon>Bacteria</taxon>
        <taxon>Bacillati</taxon>
        <taxon>Bacillota</taxon>
        <taxon>Bacilli</taxon>
        <taxon>Bacillales</taxon>
        <taxon>Paenibacillaceae</taxon>
        <taxon>Chengkuizengella</taxon>
    </lineage>
</organism>
<evidence type="ECO:0000313" key="2">
    <source>
        <dbReference type="Proteomes" id="UP001231941"/>
    </source>
</evidence>
<accession>A0ABT9J1X2</accession>
<dbReference type="EMBL" id="JAVAMP010000008">
    <property type="protein sequence ID" value="MDP5275568.1"/>
    <property type="molecule type" value="Genomic_DNA"/>
</dbReference>
<keyword evidence="2" id="KW-1185">Reference proteome</keyword>
<dbReference type="Proteomes" id="UP001231941">
    <property type="component" value="Unassembled WGS sequence"/>
</dbReference>
<proteinExistence type="predicted"/>
<reference evidence="1 2" key="1">
    <citation type="submission" date="2023-08" db="EMBL/GenBank/DDBJ databases">
        <authorList>
            <person name="Park J.-S."/>
        </authorList>
    </citation>
    <scope>NUCLEOTIDE SEQUENCE [LARGE SCALE GENOMIC DNA]</scope>
    <source>
        <strain evidence="1 2">2205SS18-9</strain>
    </source>
</reference>